<keyword evidence="8" id="KW-1185">Reference proteome</keyword>
<dbReference type="OrthoDB" id="7042322at2759"/>
<gene>
    <name evidence="7" type="ORF">BO97DRAFT_435559</name>
</gene>
<dbReference type="AlphaFoldDB" id="A0A395HTS1"/>
<dbReference type="GO" id="GO:0016212">
    <property type="term" value="F:kynurenine-oxoglutarate transaminase activity"/>
    <property type="evidence" value="ECO:0007669"/>
    <property type="project" value="TreeGrafter"/>
</dbReference>
<evidence type="ECO:0000256" key="1">
    <source>
        <dbReference type="ARBA" id="ARBA00001933"/>
    </source>
</evidence>
<dbReference type="CDD" id="cd00609">
    <property type="entry name" value="AAT_like"/>
    <property type="match status" value="1"/>
</dbReference>
<reference evidence="7 8" key="1">
    <citation type="submission" date="2018-02" db="EMBL/GenBank/DDBJ databases">
        <title>The genomes of Aspergillus section Nigri reveals drivers in fungal speciation.</title>
        <authorList>
            <consortium name="DOE Joint Genome Institute"/>
            <person name="Vesth T.C."/>
            <person name="Nybo J."/>
            <person name="Theobald S."/>
            <person name="Brandl J."/>
            <person name="Frisvad J.C."/>
            <person name="Nielsen K.F."/>
            <person name="Lyhne E.K."/>
            <person name="Kogle M.E."/>
            <person name="Kuo A."/>
            <person name="Riley R."/>
            <person name="Clum A."/>
            <person name="Nolan M."/>
            <person name="Lipzen A."/>
            <person name="Salamov A."/>
            <person name="Henrissat B."/>
            <person name="Wiebenga A."/>
            <person name="De vries R.P."/>
            <person name="Grigoriev I.V."/>
            <person name="Mortensen U.H."/>
            <person name="Andersen M.R."/>
            <person name="Baker S.E."/>
        </authorList>
    </citation>
    <scope>NUCLEOTIDE SEQUENCE [LARGE SCALE GENOMIC DNA]</scope>
    <source>
        <strain evidence="7 8">CBS 101889</strain>
    </source>
</reference>
<dbReference type="GO" id="GO:0005739">
    <property type="term" value="C:mitochondrion"/>
    <property type="evidence" value="ECO:0007669"/>
    <property type="project" value="TreeGrafter"/>
</dbReference>
<accession>A0A395HTS1</accession>
<dbReference type="GeneID" id="37202025"/>
<comment type="similarity">
    <text evidence="2">Belongs to the class-I pyridoxal-phosphate-dependent aminotransferase family.</text>
</comment>
<dbReference type="PANTHER" id="PTHR43807">
    <property type="entry name" value="FI04487P"/>
    <property type="match status" value="1"/>
</dbReference>
<dbReference type="Pfam" id="PF00155">
    <property type="entry name" value="Aminotran_1_2"/>
    <property type="match status" value="1"/>
</dbReference>
<proteinExistence type="inferred from homology"/>
<dbReference type="GO" id="GO:0030170">
    <property type="term" value="F:pyridoxal phosphate binding"/>
    <property type="evidence" value="ECO:0007669"/>
    <property type="project" value="InterPro"/>
</dbReference>
<comment type="cofactor">
    <cofactor evidence="1">
        <name>pyridoxal 5'-phosphate</name>
        <dbReference type="ChEBI" id="CHEBI:597326"/>
    </cofactor>
</comment>
<dbReference type="PANTHER" id="PTHR43807:SF20">
    <property type="entry name" value="FI04487P"/>
    <property type="match status" value="1"/>
</dbReference>
<dbReference type="STRING" id="1450537.A0A395HTS1"/>
<dbReference type="Gene3D" id="3.90.1150.10">
    <property type="entry name" value="Aspartate Aminotransferase, domain 1"/>
    <property type="match status" value="1"/>
</dbReference>
<evidence type="ECO:0000256" key="5">
    <source>
        <dbReference type="ARBA" id="ARBA00022898"/>
    </source>
</evidence>
<keyword evidence="4 7" id="KW-0808">Transferase</keyword>
<evidence type="ECO:0000313" key="8">
    <source>
        <dbReference type="Proteomes" id="UP000248961"/>
    </source>
</evidence>
<evidence type="ECO:0000259" key="6">
    <source>
        <dbReference type="Pfam" id="PF00155"/>
    </source>
</evidence>
<evidence type="ECO:0000313" key="7">
    <source>
        <dbReference type="EMBL" id="RAL10946.1"/>
    </source>
</evidence>
<keyword evidence="5" id="KW-0663">Pyridoxal phosphate</keyword>
<name>A0A395HTS1_ASPHC</name>
<evidence type="ECO:0000256" key="4">
    <source>
        <dbReference type="ARBA" id="ARBA00022679"/>
    </source>
</evidence>
<dbReference type="InterPro" id="IPR004839">
    <property type="entry name" value="Aminotransferase_I/II_large"/>
</dbReference>
<dbReference type="RefSeq" id="XP_025550100.1">
    <property type="nucleotide sequence ID" value="XM_025697736.1"/>
</dbReference>
<dbReference type="InterPro" id="IPR015424">
    <property type="entry name" value="PyrdxlP-dep_Trfase"/>
</dbReference>
<dbReference type="InterPro" id="IPR051326">
    <property type="entry name" value="Kynurenine-oxoglutarate_AT"/>
</dbReference>
<dbReference type="VEuPathDB" id="FungiDB:BO97DRAFT_435559"/>
<dbReference type="SUPFAM" id="SSF53383">
    <property type="entry name" value="PLP-dependent transferases"/>
    <property type="match status" value="1"/>
</dbReference>
<dbReference type="Proteomes" id="UP000248961">
    <property type="component" value="Unassembled WGS sequence"/>
</dbReference>
<keyword evidence="3 7" id="KW-0032">Aminotransferase</keyword>
<dbReference type="InterPro" id="IPR015422">
    <property type="entry name" value="PyrdxlP-dep_Trfase_small"/>
</dbReference>
<feature type="domain" description="Aminotransferase class I/classII large" evidence="6">
    <location>
        <begin position="39"/>
        <end position="421"/>
    </location>
</feature>
<protein>
    <submittedName>
        <fullName evidence="7">Putative kynurenine aminotransferase</fullName>
    </submittedName>
</protein>
<organism evidence="7 8">
    <name type="scientific">Aspergillus homomorphus (strain CBS 101889)</name>
    <dbReference type="NCBI Taxonomy" id="1450537"/>
    <lineage>
        <taxon>Eukaryota</taxon>
        <taxon>Fungi</taxon>
        <taxon>Dikarya</taxon>
        <taxon>Ascomycota</taxon>
        <taxon>Pezizomycotina</taxon>
        <taxon>Eurotiomycetes</taxon>
        <taxon>Eurotiomycetidae</taxon>
        <taxon>Eurotiales</taxon>
        <taxon>Aspergillaceae</taxon>
        <taxon>Aspergillus</taxon>
        <taxon>Aspergillus subgen. Circumdati</taxon>
    </lineage>
</organism>
<dbReference type="Gene3D" id="3.40.640.10">
    <property type="entry name" value="Type I PLP-dependent aspartate aminotransferase-like (Major domain)"/>
    <property type="match status" value="1"/>
</dbReference>
<evidence type="ECO:0000256" key="2">
    <source>
        <dbReference type="ARBA" id="ARBA00007441"/>
    </source>
</evidence>
<sequence length="451" mass="50594">MPETAKKAQIEAHEWDSDHVEDVWSFVNEAAAASPIQPIANLGQGFFGYNPPRFAIDAAKDALDRVDCNQCAPTKGRPRLKSVLADMYSRSLGRDINPDTEVVVTSGANEGMLCAFMGLLSPGDEAIVFEPFFDQFISSIELAGAIVRYVSLLPPENRTTWTSRASDWAVDFPRLENLINDRTKMIVCRLCHTGLNLHNPTGKVFTHDEINKIGAICIQHNLILLSDEVYDRLAYQPSTSPASLTDDLYRRTLTVGSAGKALHATGWRVGYLVGPAPLIARVATVHTKICYSTASPLQESVAVAYEHAEKTQFWQESRRLMQDKIRCFCKVWDELGLPYTLPDGGYFVLVNMSAVRIPADYPFPSHIVNRRRDFRLCWFIIQELGVAAIPPSVFYSPENASIGEKYLRFAVCKEEALLELAKTRLRGLKKYIPEHIWPKPDMSEKKTRLVT</sequence>
<dbReference type="EMBL" id="KZ824291">
    <property type="protein sequence ID" value="RAL10946.1"/>
    <property type="molecule type" value="Genomic_DNA"/>
</dbReference>
<evidence type="ECO:0000256" key="3">
    <source>
        <dbReference type="ARBA" id="ARBA00022576"/>
    </source>
</evidence>
<dbReference type="InterPro" id="IPR015421">
    <property type="entry name" value="PyrdxlP-dep_Trfase_major"/>
</dbReference>
<dbReference type="FunFam" id="3.40.640.10:FF:000024">
    <property type="entry name" value="Kynurenine--oxoglutarate transaminase 3"/>
    <property type="match status" value="1"/>
</dbReference>